<evidence type="ECO:0000313" key="3">
    <source>
        <dbReference type="Proteomes" id="UP001061302"/>
    </source>
</evidence>
<protein>
    <submittedName>
        <fullName evidence="2">Uncharacterized protein</fullName>
    </submittedName>
</protein>
<feature type="chain" id="PRO_5046250669" evidence="1">
    <location>
        <begin position="20"/>
        <end position="40"/>
    </location>
</feature>
<proteinExistence type="predicted"/>
<name>A0ABY6DKU5_9NEIS</name>
<dbReference type="Proteomes" id="UP001061302">
    <property type="component" value="Chromosome"/>
</dbReference>
<accession>A0ABY6DKU5</accession>
<dbReference type="RefSeq" id="WP_263124298.1">
    <property type="nucleotide sequence ID" value="NZ_CP106753.1"/>
</dbReference>
<keyword evidence="1" id="KW-0732">Signal</keyword>
<organism evidence="2 3">
    <name type="scientific">Chitiniphilus purpureus</name>
    <dbReference type="NCBI Taxonomy" id="2981137"/>
    <lineage>
        <taxon>Bacteria</taxon>
        <taxon>Pseudomonadati</taxon>
        <taxon>Pseudomonadota</taxon>
        <taxon>Betaproteobacteria</taxon>
        <taxon>Neisseriales</taxon>
        <taxon>Chitinibacteraceae</taxon>
        <taxon>Chitiniphilus</taxon>
    </lineage>
</organism>
<evidence type="ECO:0000256" key="1">
    <source>
        <dbReference type="SAM" id="SignalP"/>
    </source>
</evidence>
<feature type="signal peptide" evidence="1">
    <location>
        <begin position="1"/>
        <end position="19"/>
    </location>
</feature>
<dbReference type="EMBL" id="CP106753">
    <property type="protein sequence ID" value="UXY14952.1"/>
    <property type="molecule type" value="Genomic_DNA"/>
</dbReference>
<gene>
    <name evidence="2" type="ORF">N8I74_16770</name>
</gene>
<evidence type="ECO:0000313" key="2">
    <source>
        <dbReference type="EMBL" id="UXY14952.1"/>
    </source>
</evidence>
<keyword evidence="3" id="KW-1185">Reference proteome</keyword>
<sequence length="40" mass="4159">MFKAIVFSVLVGVAGFAAASPGHQVSEQHMTCPHASADCR</sequence>
<reference evidence="2" key="1">
    <citation type="submission" date="2022-10" db="EMBL/GenBank/DDBJ databases">
        <title>Chitiniphilus purpureus sp. nov., a novel chitin-degrading bacterium isolated from crawfish pond sediment.</title>
        <authorList>
            <person name="Li K."/>
        </authorList>
    </citation>
    <scope>NUCLEOTIDE SEQUENCE</scope>
    <source>
        <strain evidence="2">CD1</strain>
    </source>
</reference>